<dbReference type="Pfam" id="PF01180">
    <property type="entry name" value="DHO_dh"/>
    <property type="match status" value="1"/>
</dbReference>
<protein>
    <submittedName>
        <fullName evidence="8">Dihydroorotate dehydrogenase-like protein</fullName>
    </submittedName>
</protein>
<dbReference type="PANTHER" id="PTHR48109:SF3">
    <property type="entry name" value="SLL0744 PROTEIN"/>
    <property type="match status" value="1"/>
</dbReference>
<dbReference type="Gene3D" id="3.20.20.70">
    <property type="entry name" value="Aldolase class I"/>
    <property type="match status" value="1"/>
</dbReference>
<keyword evidence="9" id="KW-1185">Reference proteome</keyword>
<dbReference type="NCBIfam" id="NF005741">
    <property type="entry name" value="PRK07565.1"/>
    <property type="match status" value="1"/>
</dbReference>
<reference evidence="8 9" key="1">
    <citation type="submission" date="2021-03" db="EMBL/GenBank/DDBJ databases">
        <title>Metabolic Capacity of the Antarctic Cyanobacterium Phormidium pseudopriestleyi that Sustains Oxygenic Photosynthesis in the Presence of Hydrogen Sulfide.</title>
        <authorList>
            <person name="Lumian J.E."/>
            <person name="Jungblut A.D."/>
            <person name="Dillon M.L."/>
            <person name="Hawes I."/>
            <person name="Doran P.T."/>
            <person name="Mackey T.J."/>
            <person name="Dick G.J."/>
            <person name="Grettenberger C.L."/>
            <person name="Sumner D.Y."/>
        </authorList>
    </citation>
    <scope>NUCLEOTIDE SEQUENCE [LARGE SCALE GENOMIC DNA]</scope>
    <source>
        <strain evidence="8 9">FRX01</strain>
    </source>
</reference>
<evidence type="ECO:0000256" key="2">
    <source>
        <dbReference type="ARBA" id="ARBA00004725"/>
    </source>
</evidence>
<evidence type="ECO:0000313" key="9">
    <source>
        <dbReference type="Proteomes" id="UP000664844"/>
    </source>
</evidence>
<keyword evidence="3" id="KW-0285">Flavoprotein</keyword>
<keyword evidence="6" id="KW-0560">Oxidoreductase</keyword>
<proteinExistence type="predicted"/>
<evidence type="ECO:0000256" key="4">
    <source>
        <dbReference type="ARBA" id="ARBA00022643"/>
    </source>
</evidence>
<dbReference type="CDD" id="cd04739">
    <property type="entry name" value="DHOD_like"/>
    <property type="match status" value="1"/>
</dbReference>
<name>A0ABS3FL12_9CYAN</name>
<dbReference type="InterPro" id="IPR013785">
    <property type="entry name" value="Aldolase_TIM"/>
</dbReference>
<keyword evidence="4" id="KW-0288">FMN</keyword>
<dbReference type="InterPro" id="IPR050074">
    <property type="entry name" value="DHO_dehydrogenase"/>
</dbReference>
<dbReference type="InterPro" id="IPR012135">
    <property type="entry name" value="Dihydroorotate_DH_1_2"/>
</dbReference>
<accession>A0ABS3FL12</accession>
<gene>
    <name evidence="8" type="ORF">J0895_00850</name>
</gene>
<sequence length="341" mass="37960">MDLTTEYLGLQLKSPLMPSAAAPLTEDLDNIKRLEDAGAGAIVLHSIFAEQLRIEQHELHHHTISHTESFAEALTYFPEADTYHVGPETYLEHIRQAKESVGIPIIASLNGSTLGDWVDYSKQIQEAGADALELNIYSIPTDADLTGAQIEEDYLSIVEAVRADVTIPLAVKLSPFFTNLGNMAQRLDQAGANGLILFNRFMQADISPEELEVWPHLVLSQHQESLLPMRWLGLLYGRINADLAATTGIQKGRDAVKMLMVGAKVTQVCSPLLRHGIGHLREIERELVEWLEEHEYHSVKQAIGTMSQMNVADRSAYERAQYMKVIQSFDYDQAIVTASTV</sequence>
<evidence type="ECO:0000313" key="8">
    <source>
        <dbReference type="EMBL" id="MBO0347679.1"/>
    </source>
</evidence>
<dbReference type="RefSeq" id="WP_207086257.1">
    <property type="nucleotide sequence ID" value="NZ_JAFLQW010000025.1"/>
</dbReference>
<comment type="pathway">
    <text evidence="2">Pyrimidine metabolism; UMP biosynthesis via de novo pathway.</text>
</comment>
<keyword evidence="5" id="KW-0665">Pyrimidine biosynthesis</keyword>
<comment type="caution">
    <text evidence="8">The sequence shown here is derived from an EMBL/GenBank/DDBJ whole genome shotgun (WGS) entry which is preliminary data.</text>
</comment>
<organism evidence="8 9">
    <name type="scientific">Phormidium pseudopriestleyi FRX01</name>
    <dbReference type="NCBI Taxonomy" id="1759528"/>
    <lineage>
        <taxon>Bacteria</taxon>
        <taxon>Bacillati</taxon>
        <taxon>Cyanobacteriota</taxon>
        <taxon>Cyanophyceae</taxon>
        <taxon>Oscillatoriophycideae</taxon>
        <taxon>Oscillatoriales</taxon>
        <taxon>Oscillatoriaceae</taxon>
        <taxon>Phormidium</taxon>
    </lineage>
</organism>
<evidence type="ECO:0000259" key="7">
    <source>
        <dbReference type="Pfam" id="PF01180"/>
    </source>
</evidence>
<dbReference type="InterPro" id="IPR005720">
    <property type="entry name" value="Dihydroorotate_DH_cat"/>
</dbReference>
<evidence type="ECO:0000256" key="1">
    <source>
        <dbReference type="ARBA" id="ARBA00001917"/>
    </source>
</evidence>
<evidence type="ECO:0000256" key="5">
    <source>
        <dbReference type="ARBA" id="ARBA00022975"/>
    </source>
</evidence>
<evidence type="ECO:0000256" key="6">
    <source>
        <dbReference type="ARBA" id="ARBA00023002"/>
    </source>
</evidence>
<evidence type="ECO:0000256" key="3">
    <source>
        <dbReference type="ARBA" id="ARBA00022630"/>
    </source>
</evidence>
<comment type="cofactor">
    <cofactor evidence="1">
        <name>FMN</name>
        <dbReference type="ChEBI" id="CHEBI:58210"/>
    </cofactor>
</comment>
<dbReference type="PANTHER" id="PTHR48109">
    <property type="entry name" value="DIHYDROOROTATE DEHYDROGENASE (QUINONE), MITOCHONDRIAL-RELATED"/>
    <property type="match status" value="1"/>
</dbReference>
<feature type="domain" description="Dihydroorotate dehydrogenase catalytic" evidence="7">
    <location>
        <begin position="89"/>
        <end position="290"/>
    </location>
</feature>
<dbReference type="Proteomes" id="UP000664844">
    <property type="component" value="Unassembled WGS sequence"/>
</dbReference>
<dbReference type="SUPFAM" id="SSF51395">
    <property type="entry name" value="FMN-linked oxidoreductases"/>
    <property type="match status" value="1"/>
</dbReference>
<dbReference type="PIRSF" id="PIRSF000164">
    <property type="entry name" value="DHO_oxidase"/>
    <property type="match status" value="1"/>
</dbReference>
<dbReference type="EMBL" id="JAFLQW010000025">
    <property type="protein sequence ID" value="MBO0347679.1"/>
    <property type="molecule type" value="Genomic_DNA"/>
</dbReference>